<dbReference type="EMBL" id="QCYY01002593">
    <property type="protein sequence ID" value="ROT69253.1"/>
    <property type="molecule type" value="Genomic_DNA"/>
</dbReference>
<keyword evidence="4" id="KW-1185">Reference proteome</keyword>
<comment type="caution">
    <text evidence="3">The sequence shown here is derived from an EMBL/GenBank/DDBJ whole genome shotgun (WGS) entry which is preliminary data.</text>
</comment>
<evidence type="ECO:0000256" key="2">
    <source>
        <dbReference type="SAM" id="Phobius"/>
    </source>
</evidence>
<dbReference type="Proteomes" id="UP000283509">
    <property type="component" value="Unassembled WGS sequence"/>
</dbReference>
<gene>
    <name evidence="3" type="ORF">C7M84_012569</name>
</gene>
<feature type="transmembrane region" description="Helical" evidence="2">
    <location>
        <begin position="88"/>
        <end position="114"/>
    </location>
</feature>
<keyword evidence="2" id="KW-0812">Transmembrane</keyword>
<feature type="transmembrane region" description="Helical" evidence="2">
    <location>
        <begin position="23"/>
        <end position="41"/>
    </location>
</feature>
<evidence type="ECO:0000313" key="3">
    <source>
        <dbReference type="EMBL" id="ROT69253.1"/>
    </source>
</evidence>
<keyword evidence="2" id="KW-0472">Membrane</keyword>
<sequence>MHARTISLFLVSRTSLSLSPSPLLSLSLSLLLFSLSSPSLLQVVSSSLFLALLSIFLLGSFFFCLSGGEPVSLSSSLSLFIVSSLSDPSLSFSLLLSLSLSFSLLSPFSLYSLLSSGALRSRMSLRSVSPSPERAIVPLFPSFLQLCISFITHTHHIPSTITPIPHHSYPLSSLPLLPTHSSHIALICYGYLLLPLPSSLDYLSLLPFYLHYLILSSRSFPSSIPFTSLLYSPSPLPFPLPLYLRRHCCLSRAALRRRARPGAAIHPRLGDLTLDPDDLPASSPSPVDLAGKRRPDLKRGLITPIVFPPFAKRRSPSRLVFHSLARRRKLLVDGARSAEGRLNLLNVSVASDGGPGGLGSQDAARHSGAASRDIA</sequence>
<accession>A0A3R7MTA2</accession>
<organism evidence="3 4">
    <name type="scientific">Penaeus vannamei</name>
    <name type="common">Whiteleg shrimp</name>
    <name type="synonym">Litopenaeus vannamei</name>
    <dbReference type="NCBI Taxonomy" id="6689"/>
    <lineage>
        <taxon>Eukaryota</taxon>
        <taxon>Metazoa</taxon>
        <taxon>Ecdysozoa</taxon>
        <taxon>Arthropoda</taxon>
        <taxon>Crustacea</taxon>
        <taxon>Multicrustacea</taxon>
        <taxon>Malacostraca</taxon>
        <taxon>Eumalacostraca</taxon>
        <taxon>Eucarida</taxon>
        <taxon>Decapoda</taxon>
        <taxon>Dendrobranchiata</taxon>
        <taxon>Penaeoidea</taxon>
        <taxon>Penaeidae</taxon>
        <taxon>Penaeus</taxon>
    </lineage>
</organism>
<evidence type="ECO:0000313" key="4">
    <source>
        <dbReference type="Proteomes" id="UP000283509"/>
    </source>
</evidence>
<protein>
    <submittedName>
        <fullName evidence="3">Uncharacterized protein</fullName>
    </submittedName>
</protein>
<reference evidence="3 4" key="1">
    <citation type="submission" date="2018-04" db="EMBL/GenBank/DDBJ databases">
        <authorList>
            <person name="Zhang X."/>
            <person name="Yuan J."/>
            <person name="Li F."/>
            <person name="Xiang J."/>
        </authorList>
    </citation>
    <scope>NUCLEOTIDE SEQUENCE [LARGE SCALE GENOMIC DNA]</scope>
    <source>
        <tissue evidence="3">Muscle</tissue>
    </source>
</reference>
<dbReference type="AlphaFoldDB" id="A0A3R7MTA2"/>
<feature type="transmembrane region" description="Helical" evidence="2">
    <location>
        <begin position="48"/>
        <end position="68"/>
    </location>
</feature>
<feature type="region of interest" description="Disordered" evidence="1">
    <location>
        <begin position="354"/>
        <end position="375"/>
    </location>
</feature>
<name>A0A3R7MTA2_PENVA</name>
<reference evidence="3 4" key="2">
    <citation type="submission" date="2019-01" db="EMBL/GenBank/DDBJ databases">
        <title>The decoding of complex shrimp genome reveals the adaptation for benthos swimmer, frequently molting mechanism and breeding impact on genome.</title>
        <authorList>
            <person name="Sun Y."/>
            <person name="Gao Y."/>
            <person name="Yu Y."/>
        </authorList>
    </citation>
    <scope>NUCLEOTIDE SEQUENCE [LARGE SCALE GENOMIC DNA]</scope>
    <source>
        <tissue evidence="3">Muscle</tissue>
    </source>
</reference>
<evidence type="ECO:0000256" key="1">
    <source>
        <dbReference type="SAM" id="MobiDB-lite"/>
    </source>
</evidence>
<proteinExistence type="predicted"/>
<keyword evidence="2" id="KW-1133">Transmembrane helix</keyword>